<dbReference type="Pfam" id="PF02984">
    <property type="entry name" value="Cyclin_C"/>
    <property type="match status" value="1"/>
</dbReference>
<evidence type="ECO:0000313" key="6">
    <source>
        <dbReference type="EMBL" id="KAG5191719.1"/>
    </source>
</evidence>
<feature type="region of interest" description="Disordered" evidence="3">
    <location>
        <begin position="38"/>
        <end position="91"/>
    </location>
</feature>
<gene>
    <name evidence="6" type="ORF">JKP88DRAFT_295207</name>
</gene>
<evidence type="ECO:0000313" key="7">
    <source>
        <dbReference type="Proteomes" id="UP000664859"/>
    </source>
</evidence>
<accession>A0A835ZJ64</accession>
<dbReference type="SMART" id="SM00385">
    <property type="entry name" value="CYCLIN"/>
    <property type="match status" value="2"/>
</dbReference>
<dbReference type="AlphaFoldDB" id="A0A835ZJ64"/>
<comment type="caution">
    <text evidence="6">The sequence shown here is derived from an EMBL/GenBank/DDBJ whole genome shotgun (WGS) entry which is preliminary data.</text>
</comment>
<dbReference type="PANTHER" id="PTHR10177">
    <property type="entry name" value="CYCLINS"/>
    <property type="match status" value="1"/>
</dbReference>
<keyword evidence="1 2" id="KW-0195">Cyclin</keyword>
<dbReference type="InterPro" id="IPR036915">
    <property type="entry name" value="Cyclin-like_sf"/>
</dbReference>
<evidence type="ECO:0000256" key="1">
    <source>
        <dbReference type="ARBA" id="ARBA00023127"/>
    </source>
</evidence>
<sequence>MEATTMAPRSALHELSCNSTVTTVAACDGTPSCRGQQPRFGAAVSPQHQGAKLRKRPRRDTLPAARNSPKALLQQQQQQKPLQQEHVLPGRLPEGVVDIDAAERDDAEWCSEYQAQHQAHLKAQEAQPALQITPESIARAQDPAVLKLQERVLLVNWMCGRAHGARLQAATLHSAVRLLDRALAALRLPDRLFGEALAAACLCAAVKLEEVDDLPARVAAAGLNAAVTPAAVAAAEASMCAALSFALTAPTAASFLPRYLKAAGVAAAAAPPHAAAYPYAPPPQRHQQQRHARVAQLAAYLAELALGCPDALRLRPSAVAAAAVGVALRTCGGAAAAAAAWLRTLAHESGYADGELAEVRALLARLHAGAEHSAMRCTYSRGAGAAGMFVALGVVSSS</sequence>
<reference evidence="6" key="1">
    <citation type="submission" date="2021-02" db="EMBL/GenBank/DDBJ databases">
        <title>First Annotated Genome of the Yellow-green Alga Tribonema minus.</title>
        <authorList>
            <person name="Mahan K.M."/>
        </authorList>
    </citation>
    <scope>NUCLEOTIDE SEQUENCE</scope>
    <source>
        <strain evidence="6">UTEX B ZZ1240</strain>
    </source>
</reference>
<proteinExistence type="inferred from homology"/>
<dbReference type="InterPro" id="IPR039361">
    <property type="entry name" value="Cyclin"/>
</dbReference>
<dbReference type="SUPFAM" id="SSF47954">
    <property type="entry name" value="Cyclin-like"/>
    <property type="match status" value="2"/>
</dbReference>
<evidence type="ECO:0008006" key="8">
    <source>
        <dbReference type="Google" id="ProtNLM"/>
    </source>
</evidence>
<organism evidence="6 7">
    <name type="scientific">Tribonema minus</name>
    <dbReference type="NCBI Taxonomy" id="303371"/>
    <lineage>
        <taxon>Eukaryota</taxon>
        <taxon>Sar</taxon>
        <taxon>Stramenopiles</taxon>
        <taxon>Ochrophyta</taxon>
        <taxon>PX clade</taxon>
        <taxon>Xanthophyceae</taxon>
        <taxon>Tribonematales</taxon>
        <taxon>Tribonemataceae</taxon>
        <taxon>Tribonema</taxon>
    </lineage>
</organism>
<dbReference type="SMART" id="SM01332">
    <property type="entry name" value="Cyclin_C"/>
    <property type="match status" value="1"/>
</dbReference>
<evidence type="ECO:0000259" key="4">
    <source>
        <dbReference type="SMART" id="SM00385"/>
    </source>
</evidence>
<feature type="domain" description="Cyclin-like" evidence="4">
    <location>
        <begin position="254"/>
        <end position="365"/>
    </location>
</feature>
<name>A0A835ZJ64_9STRA</name>
<feature type="domain" description="Cyclin-like" evidence="4">
    <location>
        <begin position="156"/>
        <end position="241"/>
    </location>
</feature>
<dbReference type="Gene3D" id="1.10.472.10">
    <property type="entry name" value="Cyclin-like"/>
    <property type="match status" value="2"/>
</dbReference>
<evidence type="ECO:0000259" key="5">
    <source>
        <dbReference type="SMART" id="SM01332"/>
    </source>
</evidence>
<dbReference type="EMBL" id="JAFCMP010000015">
    <property type="protein sequence ID" value="KAG5191719.1"/>
    <property type="molecule type" value="Genomic_DNA"/>
</dbReference>
<dbReference type="InterPro" id="IPR006671">
    <property type="entry name" value="Cyclin_N"/>
</dbReference>
<evidence type="ECO:0000256" key="3">
    <source>
        <dbReference type="SAM" id="MobiDB-lite"/>
    </source>
</evidence>
<evidence type="ECO:0000256" key="2">
    <source>
        <dbReference type="RuleBase" id="RU000383"/>
    </source>
</evidence>
<dbReference type="InterPro" id="IPR013763">
    <property type="entry name" value="Cyclin-like_dom"/>
</dbReference>
<keyword evidence="7" id="KW-1185">Reference proteome</keyword>
<protein>
    <recommendedName>
        <fullName evidence="8">Cyclin N-terminal domain-containing protein</fullName>
    </recommendedName>
</protein>
<feature type="compositionally biased region" description="Low complexity" evidence="3">
    <location>
        <begin position="72"/>
        <end position="84"/>
    </location>
</feature>
<feature type="domain" description="Cyclin C-terminal" evidence="5">
    <location>
        <begin position="250"/>
        <end position="396"/>
    </location>
</feature>
<comment type="similarity">
    <text evidence="2">Belongs to the cyclin family.</text>
</comment>
<dbReference type="Proteomes" id="UP000664859">
    <property type="component" value="Unassembled WGS sequence"/>
</dbReference>
<dbReference type="InterPro" id="IPR004367">
    <property type="entry name" value="Cyclin_C-dom"/>
</dbReference>
<dbReference type="Pfam" id="PF00134">
    <property type="entry name" value="Cyclin_N"/>
    <property type="match status" value="1"/>
</dbReference>